<dbReference type="InterPro" id="IPR016047">
    <property type="entry name" value="M23ase_b-sheet_dom"/>
</dbReference>
<dbReference type="STRING" id="670155.SAMN04488001_2000"/>
<keyword evidence="2" id="KW-0472">Membrane</keyword>
<keyword evidence="6" id="KW-1185">Reference proteome</keyword>
<dbReference type="Proteomes" id="UP000199441">
    <property type="component" value="Unassembled WGS sequence"/>
</dbReference>
<feature type="transmembrane region" description="Helical" evidence="2">
    <location>
        <begin position="41"/>
        <end position="63"/>
    </location>
</feature>
<evidence type="ECO:0000256" key="1">
    <source>
        <dbReference type="SAM" id="MobiDB-lite"/>
    </source>
</evidence>
<evidence type="ECO:0000256" key="2">
    <source>
        <dbReference type="SAM" id="Phobius"/>
    </source>
</evidence>
<dbReference type="OrthoDB" id="9805070at2"/>
<organism evidence="5 6">
    <name type="scientific">Litoreibacter albidus</name>
    <dbReference type="NCBI Taxonomy" id="670155"/>
    <lineage>
        <taxon>Bacteria</taxon>
        <taxon>Pseudomonadati</taxon>
        <taxon>Pseudomonadota</taxon>
        <taxon>Alphaproteobacteria</taxon>
        <taxon>Rhodobacterales</taxon>
        <taxon>Roseobacteraceae</taxon>
        <taxon>Litoreibacter</taxon>
    </lineage>
</organism>
<dbReference type="Gene3D" id="2.70.70.10">
    <property type="entry name" value="Glucose Permease (Domain IIA)"/>
    <property type="match status" value="1"/>
</dbReference>
<dbReference type="PANTHER" id="PTHR21666">
    <property type="entry name" value="PEPTIDASE-RELATED"/>
    <property type="match status" value="1"/>
</dbReference>
<dbReference type="InterPro" id="IPR011055">
    <property type="entry name" value="Dup_hybrid_motif"/>
</dbReference>
<sequence length="448" mass="49411">MKTRLFSALDHAIERKLPEQRLFLKSEEGTRFIRLRPTLQAGIIFGGAAIACWTFVVTAIFLMDTISAGNAREQAQRERAIYEARLNALSNERDDRAMEAAAAHSRFYVALEQISEMQSSLLASEDRRNELETGIEVIQTTLRKTMKDRDAAREEAEVLTAQLNPETNPDSPLLATNGASDGSVAFLTEALEQTAAERDQIALDAKDAISTADELRFTLKMNEDRNEQIFTRLEEAVTVSLEPLDKMFRAAGMPTESILREVRRGYSGQGGPLLPATMSTSGGGSITDKTSTRANRLLKELDRINLFRIAADKSPVAMPVKAAFRFTSPFGYRKDPKGAGRRMHAGVDFAGARGTPIYATADGVVTHAGWQSGYGRLVKIKHAFGIETRYAHNSNIRVKVGQRVSRGDRISDMGATGRVTGTHLHYEVRLNGTPVNPMTYIKAGRDVF</sequence>
<dbReference type="GO" id="GO:0004222">
    <property type="term" value="F:metalloendopeptidase activity"/>
    <property type="evidence" value="ECO:0007669"/>
    <property type="project" value="TreeGrafter"/>
</dbReference>
<gene>
    <name evidence="5" type="ORF">SAMN04488001_2000</name>
</gene>
<proteinExistence type="predicted"/>
<dbReference type="InterPro" id="IPR045974">
    <property type="entry name" value="DUF5930"/>
</dbReference>
<evidence type="ECO:0000313" key="6">
    <source>
        <dbReference type="Proteomes" id="UP000199441"/>
    </source>
</evidence>
<accession>A0A1H2XIZ3</accession>
<feature type="domain" description="M23ase beta-sheet core" evidence="3">
    <location>
        <begin position="342"/>
        <end position="437"/>
    </location>
</feature>
<reference evidence="6" key="1">
    <citation type="submission" date="2016-10" db="EMBL/GenBank/DDBJ databases">
        <authorList>
            <person name="Varghese N."/>
            <person name="Submissions S."/>
        </authorList>
    </citation>
    <scope>NUCLEOTIDE SEQUENCE [LARGE SCALE GENOMIC DNA]</scope>
    <source>
        <strain evidence="6">DSM 26922</strain>
    </source>
</reference>
<dbReference type="AlphaFoldDB" id="A0A1H2XIZ3"/>
<feature type="domain" description="DUF5930" evidence="4">
    <location>
        <begin position="1"/>
        <end position="325"/>
    </location>
</feature>
<feature type="region of interest" description="Disordered" evidence="1">
    <location>
        <begin position="269"/>
        <end position="289"/>
    </location>
</feature>
<evidence type="ECO:0000259" key="3">
    <source>
        <dbReference type="Pfam" id="PF01551"/>
    </source>
</evidence>
<dbReference type="CDD" id="cd12797">
    <property type="entry name" value="M23_peptidase"/>
    <property type="match status" value="1"/>
</dbReference>
<dbReference type="EMBL" id="FNOI01000003">
    <property type="protein sequence ID" value="SDW92658.1"/>
    <property type="molecule type" value="Genomic_DNA"/>
</dbReference>
<dbReference type="RefSeq" id="WP_089946781.1">
    <property type="nucleotide sequence ID" value="NZ_FNOI01000003.1"/>
</dbReference>
<keyword evidence="2" id="KW-1133">Transmembrane helix</keyword>
<evidence type="ECO:0000313" key="5">
    <source>
        <dbReference type="EMBL" id="SDW92658.1"/>
    </source>
</evidence>
<dbReference type="PANTHER" id="PTHR21666:SF270">
    <property type="entry name" value="MUREIN HYDROLASE ACTIVATOR ENVC"/>
    <property type="match status" value="1"/>
</dbReference>
<evidence type="ECO:0000259" key="4">
    <source>
        <dbReference type="Pfam" id="PF19353"/>
    </source>
</evidence>
<dbReference type="FunFam" id="2.70.70.10:FF:000006">
    <property type="entry name" value="M23 family peptidase"/>
    <property type="match status" value="1"/>
</dbReference>
<dbReference type="Pfam" id="PF19353">
    <property type="entry name" value="DUF5930"/>
    <property type="match status" value="1"/>
</dbReference>
<keyword evidence="5" id="KW-0378">Hydrolase</keyword>
<name>A0A1H2XIZ3_9RHOB</name>
<dbReference type="SUPFAM" id="SSF51261">
    <property type="entry name" value="Duplicated hybrid motif"/>
    <property type="match status" value="1"/>
</dbReference>
<protein>
    <submittedName>
        <fullName evidence="5">Murein DD-endopeptidase MepM and murein hydrolase activator NlpD, contain LysM domain</fullName>
    </submittedName>
</protein>
<dbReference type="InterPro" id="IPR050570">
    <property type="entry name" value="Cell_wall_metabolism_enzyme"/>
</dbReference>
<dbReference type="Pfam" id="PF01551">
    <property type="entry name" value="Peptidase_M23"/>
    <property type="match status" value="1"/>
</dbReference>
<keyword evidence="2" id="KW-0812">Transmembrane</keyword>